<feature type="domain" description="DNA-binding protein H-NS-like C-terminal" evidence="6">
    <location>
        <begin position="61"/>
        <end position="100"/>
    </location>
</feature>
<dbReference type="Pfam" id="PF00816">
    <property type="entry name" value="Histone_HNS"/>
    <property type="match status" value="1"/>
</dbReference>
<reference evidence="7 8" key="1">
    <citation type="submission" date="2023-08" db="EMBL/GenBank/DDBJ databases">
        <title>Functional and genomic diversity of the sorghum phyllosphere microbiome.</title>
        <authorList>
            <person name="Shade A."/>
        </authorList>
    </citation>
    <scope>NUCLEOTIDE SEQUENCE [LARGE SCALE GENOMIC DNA]</scope>
    <source>
        <strain evidence="7 8">SORGH_AS_0335</strain>
    </source>
</reference>
<evidence type="ECO:0000256" key="4">
    <source>
        <dbReference type="ARBA" id="ARBA00023125"/>
    </source>
</evidence>
<accession>A0ABU1IC03</accession>
<comment type="similarity">
    <text evidence="2">Belongs to the histone-like protein H-NS family.</text>
</comment>
<dbReference type="InterPro" id="IPR027444">
    <property type="entry name" value="H-NS_C_dom"/>
</dbReference>
<keyword evidence="8" id="KW-1185">Reference proteome</keyword>
<sequence>MSTSYKDLLKQREALEQQINEARRRELSDAVAQVRALISEYGLSQQDIFPSGRSASTRASSGGGAKVAPKYRNPETGQTWTGRGKAPKWIQNADREQFAI</sequence>
<evidence type="ECO:0000259" key="6">
    <source>
        <dbReference type="SMART" id="SM00528"/>
    </source>
</evidence>
<comment type="subcellular location">
    <subcellularLocation>
        <location evidence="1">Cytoplasm</location>
        <location evidence="1">Nucleoid</location>
    </subcellularLocation>
</comment>
<dbReference type="SUPFAM" id="SSF81273">
    <property type="entry name" value="H-NS histone-like proteins"/>
    <property type="match status" value="1"/>
</dbReference>
<gene>
    <name evidence="7" type="ORF">QE399_002444</name>
</gene>
<dbReference type="RefSeq" id="WP_309829075.1">
    <property type="nucleotide sequence ID" value="NZ_JAVIZX010000001.1"/>
</dbReference>
<evidence type="ECO:0000256" key="2">
    <source>
        <dbReference type="ARBA" id="ARBA00010610"/>
    </source>
</evidence>
<protein>
    <submittedName>
        <fullName evidence="7">DNA-binding protein H-NS</fullName>
    </submittedName>
</protein>
<feature type="region of interest" description="Disordered" evidence="5">
    <location>
        <begin position="49"/>
        <end position="100"/>
    </location>
</feature>
<dbReference type="PANTHER" id="PTHR38097">
    <property type="match status" value="1"/>
</dbReference>
<dbReference type="PANTHER" id="PTHR38097:SF2">
    <property type="entry name" value="DNA-BINDING PROTEIN STPA"/>
    <property type="match status" value="1"/>
</dbReference>
<dbReference type="SMART" id="SM00528">
    <property type="entry name" value="HNS"/>
    <property type="match status" value="1"/>
</dbReference>
<organism evidence="7 8">
    <name type="scientific">Paracidovorax wautersii</name>
    <dbReference type="NCBI Taxonomy" id="1177982"/>
    <lineage>
        <taxon>Bacteria</taxon>
        <taxon>Pseudomonadati</taxon>
        <taxon>Pseudomonadota</taxon>
        <taxon>Betaproteobacteria</taxon>
        <taxon>Burkholderiales</taxon>
        <taxon>Comamonadaceae</taxon>
        <taxon>Paracidovorax</taxon>
    </lineage>
</organism>
<evidence type="ECO:0000313" key="7">
    <source>
        <dbReference type="EMBL" id="MDR6214755.1"/>
    </source>
</evidence>
<dbReference type="EMBL" id="JAVIZX010000001">
    <property type="protein sequence ID" value="MDR6214755.1"/>
    <property type="molecule type" value="Genomic_DNA"/>
</dbReference>
<dbReference type="Proteomes" id="UP001267710">
    <property type="component" value="Unassembled WGS sequence"/>
</dbReference>
<name>A0ABU1IC03_9BURK</name>
<comment type="caution">
    <text evidence="7">The sequence shown here is derived from an EMBL/GenBank/DDBJ whole genome shotgun (WGS) entry which is preliminary data.</text>
</comment>
<evidence type="ECO:0000256" key="1">
    <source>
        <dbReference type="ARBA" id="ARBA00004453"/>
    </source>
</evidence>
<proteinExistence type="inferred from homology"/>
<dbReference type="GO" id="GO:0003677">
    <property type="term" value="F:DNA binding"/>
    <property type="evidence" value="ECO:0007669"/>
    <property type="project" value="UniProtKB-KW"/>
</dbReference>
<evidence type="ECO:0000256" key="5">
    <source>
        <dbReference type="SAM" id="MobiDB-lite"/>
    </source>
</evidence>
<feature type="compositionally biased region" description="Low complexity" evidence="5">
    <location>
        <begin position="51"/>
        <end position="60"/>
    </location>
</feature>
<evidence type="ECO:0000256" key="3">
    <source>
        <dbReference type="ARBA" id="ARBA00022490"/>
    </source>
</evidence>
<keyword evidence="3" id="KW-0963">Cytoplasm</keyword>
<evidence type="ECO:0000313" key="8">
    <source>
        <dbReference type="Proteomes" id="UP001267710"/>
    </source>
</evidence>
<keyword evidence="4 7" id="KW-0238">DNA-binding</keyword>
<dbReference type="Gene3D" id="4.10.430.30">
    <property type="match status" value="1"/>
</dbReference>